<organism evidence="1">
    <name type="scientific">Siphoviridae sp. cteHV32</name>
    <dbReference type="NCBI Taxonomy" id="2825588"/>
    <lineage>
        <taxon>Viruses</taxon>
        <taxon>Duplodnaviria</taxon>
        <taxon>Heunggongvirae</taxon>
        <taxon>Uroviricota</taxon>
        <taxon>Caudoviricetes</taxon>
    </lineage>
</organism>
<evidence type="ECO:0000313" key="1">
    <source>
        <dbReference type="EMBL" id="DAE18319.1"/>
    </source>
</evidence>
<sequence length="104" mass="11997">MKQKTKILLILILAVALINTSAYYMLVELPDVQESVHLENTQKHVSDVCRAVHTNTPVYYTKDIVCKSIIYSAITKFIFENTKILTYIWQFPRANILSQSVLLH</sequence>
<protein>
    <submittedName>
        <fullName evidence="1">Glycine rich protein family</fullName>
    </submittedName>
</protein>
<reference evidence="1" key="1">
    <citation type="journal article" date="2021" name="Proc. Natl. Acad. Sci. U.S.A.">
        <title>A Catalog of Tens of Thousands of Viruses from Human Metagenomes Reveals Hidden Associations with Chronic Diseases.</title>
        <authorList>
            <person name="Tisza M.J."/>
            <person name="Buck C.B."/>
        </authorList>
    </citation>
    <scope>NUCLEOTIDE SEQUENCE</scope>
    <source>
        <strain evidence="1">CteHV32</strain>
    </source>
</reference>
<dbReference type="EMBL" id="BK015653">
    <property type="protein sequence ID" value="DAE18319.1"/>
    <property type="molecule type" value="Genomic_DNA"/>
</dbReference>
<proteinExistence type="predicted"/>
<accession>A0A8S5QGE5</accession>
<name>A0A8S5QGE5_9CAUD</name>